<dbReference type="InterPro" id="IPR001509">
    <property type="entry name" value="Epimerase_deHydtase"/>
</dbReference>
<evidence type="ECO:0000259" key="2">
    <source>
        <dbReference type="Pfam" id="PF01370"/>
    </source>
</evidence>
<dbReference type="EMBL" id="APJX01000004">
    <property type="protein sequence ID" value="EMS79548.1"/>
    <property type="molecule type" value="Genomic_DNA"/>
</dbReference>
<organism evidence="3 4">
    <name type="scientific">Desulfotignum phosphitoxidans DSM 13687</name>
    <dbReference type="NCBI Taxonomy" id="1286635"/>
    <lineage>
        <taxon>Bacteria</taxon>
        <taxon>Pseudomonadati</taxon>
        <taxon>Thermodesulfobacteriota</taxon>
        <taxon>Desulfobacteria</taxon>
        <taxon>Desulfobacterales</taxon>
        <taxon>Desulfobacteraceae</taxon>
        <taxon>Desulfotignum</taxon>
    </lineage>
</organism>
<dbReference type="PANTHER" id="PTHR43000">
    <property type="entry name" value="DTDP-D-GLUCOSE 4,6-DEHYDRATASE-RELATED"/>
    <property type="match status" value="1"/>
</dbReference>
<dbReference type="OrthoDB" id="9769113at2"/>
<gene>
    <name evidence="3" type="ORF">Dpo_4c00950</name>
</gene>
<proteinExistence type="inferred from homology"/>
<dbReference type="AlphaFoldDB" id="S0FWV8"/>
<comment type="similarity">
    <text evidence="1">Belongs to the NAD(P)-dependent epimerase/dehydratase family.</text>
</comment>
<dbReference type="SUPFAM" id="SSF51735">
    <property type="entry name" value="NAD(P)-binding Rossmann-fold domains"/>
    <property type="match status" value="1"/>
</dbReference>
<feature type="domain" description="NAD-dependent epimerase/dehydratase" evidence="2">
    <location>
        <begin position="4"/>
        <end position="206"/>
    </location>
</feature>
<keyword evidence="4" id="KW-1185">Reference proteome</keyword>
<dbReference type="InterPro" id="IPR036291">
    <property type="entry name" value="NAD(P)-bd_dom_sf"/>
</dbReference>
<dbReference type="Proteomes" id="UP000014216">
    <property type="component" value="Unassembled WGS sequence"/>
</dbReference>
<accession>S0FWV8</accession>
<sequence length="300" mass="33683">MKKVLVTGGSGFLGSHIADSLTDSGYEVVIFDKSRSPYLKPSQKMIIGDICDAHEVDAAVNGCDYVYHLAAEADIGASAQDPARTMTLNVGGTIHFLNACLKHKVKRLVFSSSIYVYSDLGSFYRISKQTCEKLIEEYAKEFGLKFTILRFGSLYGPRANAFNGIHKMIRQALETGEILRQGDDEAIREYIHVKDAADMCVKILAPAYENTHLIITGHQRMQVKELMTLISEIFNNQLKITYKQGIDKHHYKVTPYTYAPRSARRITPEVFYDMGQGILEVIDDIQHNDPLFNKTQGSDS</sequence>
<dbReference type="RefSeq" id="WP_006965786.1">
    <property type="nucleotide sequence ID" value="NZ_APJX01000004.1"/>
</dbReference>
<dbReference type="Gene3D" id="3.40.50.720">
    <property type="entry name" value="NAD(P)-binding Rossmann-like Domain"/>
    <property type="match status" value="1"/>
</dbReference>
<comment type="caution">
    <text evidence="3">The sequence shown here is derived from an EMBL/GenBank/DDBJ whole genome shotgun (WGS) entry which is preliminary data.</text>
</comment>
<dbReference type="CDD" id="cd08946">
    <property type="entry name" value="SDR_e"/>
    <property type="match status" value="1"/>
</dbReference>
<reference evidence="3 4" key="1">
    <citation type="journal article" date="2013" name="Genome Announc.">
        <title>Draft Genome Sequence of Desulfotignum phosphitoxidans DSM 13687 Strain FiPS-3.</title>
        <authorList>
            <person name="Poehlein A."/>
            <person name="Daniel R."/>
            <person name="Simeonova D.D."/>
        </authorList>
    </citation>
    <scope>NUCLEOTIDE SEQUENCE [LARGE SCALE GENOMIC DNA]</scope>
    <source>
        <strain evidence="3 4">DSM 13687</strain>
    </source>
</reference>
<dbReference type="Pfam" id="PF01370">
    <property type="entry name" value="Epimerase"/>
    <property type="match status" value="1"/>
</dbReference>
<evidence type="ECO:0000313" key="4">
    <source>
        <dbReference type="Proteomes" id="UP000014216"/>
    </source>
</evidence>
<evidence type="ECO:0000313" key="3">
    <source>
        <dbReference type="EMBL" id="EMS79548.1"/>
    </source>
</evidence>
<protein>
    <submittedName>
        <fullName evidence="3">NAD-dependent epimerase/dehydratase</fullName>
    </submittedName>
</protein>
<evidence type="ECO:0000256" key="1">
    <source>
        <dbReference type="ARBA" id="ARBA00007637"/>
    </source>
</evidence>
<name>S0FWV8_9BACT</name>